<evidence type="ECO:0000256" key="4">
    <source>
        <dbReference type="ARBA" id="ARBA00022729"/>
    </source>
</evidence>
<dbReference type="Proteomes" id="UP001176891">
    <property type="component" value="Unassembled WGS sequence"/>
</dbReference>
<accession>A0ABT8X3V0</accession>
<dbReference type="SUPFAM" id="SSF55486">
    <property type="entry name" value="Metalloproteases ('zincins'), catalytic domain"/>
    <property type="match status" value="1"/>
</dbReference>
<feature type="domain" description="Peptidase M43 pregnancy-associated plasma-A" evidence="9">
    <location>
        <begin position="140"/>
        <end position="291"/>
    </location>
</feature>
<reference evidence="10" key="1">
    <citation type="submission" date="2023-07" db="EMBL/GenBank/DDBJ databases">
        <title>Two novel species in the genus Flavivirga.</title>
        <authorList>
            <person name="Kwon K."/>
        </authorList>
    </citation>
    <scope>NUCLEOTIDE SEQUENCE</scope>
    <source>
        <strain evidence="10">KACC 14157</strain>
    </source>
</reference>
<comment type="similarity">
    <text evidence="1">Belongs to the peptidase M43B family.</text>
</comment>
<proteinExistence type="inferred from homology"/>
<keyword evidence="8" id="KW-1015">Disulfide bond</keyword>
<comment type="caution">
    <text evidence="10">The sequence shown here is derived from an EMBL/GenBank/DDBJ whole genome shotgun (WGS) entry which is preliminary data.</text>
</comment>
<dbReference type="PANTHER" id="PTHR47466">
    <property type="match status" value="1"/>
</dbReference>
<keyword evidence="3" id="KW-0479">Metal-binding</keyword>
<name>A0ABT8X3V0_9FLAO</name>
<evidence type="ECO:0000256" key="1">
    <source>
        <dbReference type="ARBA" id="ARBA00008721"/>
    </source>
</evidence>
<evidence type="ECO:0000313" key="11">
    <source>
        <dbReference type="Proteomes" id="UP001176891"/>
    </source>
</evidence>
<keyword evidence="6" id="KW-0862">Zinc</keyword>
<evidence type="ECO:0000256" key="8">
    <source>
        <dbReference type="ARBA" id="ARBA00023157"/>
    </source>
</evidence>
<keyword evidence="7 10" id="KW-0482">Metalloprotease</keyword>
<organism evidence="10 11">
    <name type="scientific">Flavivirga amylovorans</name>
    <dbReference type="NCBI Taxonomy" id="870486"/>
    <lineage>
        <taxon>Bacteria</taxon>
        <taxon>Pseudomonadati</taxon>
        <taxon>Bacteroidota</taxon>
        <taxon>Flavobacteriia</taxon>
        <taxon>Flavobacteriales</taxon>
        <taxon>Flavobacteriaceae</taxon>
        <taxon>Flavivirga</taxon>
    </lineage>
</organism>
<evidence type="ECO:0000256" key="6">
    <source>
        <dbReference type="ARBA" id="ARBA00022833"/>
    </source>
</evidence>
<keyword evidence="11" id="KW-1185">Reference proteome</keyword>
<gene>
    <name evidence="10" type="ORF">Q4Q39_14525</name>
</gene>
<keyword evidence="4" id="KW-0732">Signal</keyword>
<evidence type="ECO:0000256" key="5">
    <source>
        <dbReference type="ARBA" id="ARBA00022801"/>
    </source>
</evidence>
<dbReference type="Gene3D" id="3.40.390.10">
    <property type="entry name" value="Collagenase (Catalytic Domain)"/>
    <property type="match status" value="1"/>
</dbReference>
<evidence type="ECO:0000256" key="3">
    <source>
        <dbReference type="ARBA" id="ARBA00022723"/>
    </source>
</evidence>
<dbReference type="PANTHER" id="PTHR47466:SF1">
    <property type="entry name" value="METALLOPROTEASE MEP1 (AFU_ORTHOLOGUE AFUA_1G07730)-RELATED"/>
    <property type="match status" value="1"/>
</dbReference>
<dbReference type="PROSITE" id="PS51257">
    <property type="entry name" value="PROKAR_LIPOPROTEIN"/>
    <property type="match status" value="1"/>
</dbReference>
<dbReference type="InterPro" id="IPR024079">
    <property type="entry name" value="MetalloPept_cat_dom_sf"/>
</dbReference>
<evidence type="ECO:0000256" key="7">
    <source>
        <dbReference type="ARBA" id="ARBA00023049"/>
    </source>
</evidence>
<sequence>MKKNIKKIVFQKFVVMISLGLLVSSCSSDDNRVSIVPVDDIFYLPVVVHVINKGEPVGENTNLSTERIKRQIEILNEDFRRKEGTRGYNDHPDGGDSKIEFVLAKRDPDGKPFDGINRIDTTKVSVPILGYNPNHYAQYAYWNPKDYINIWTTPLPESTECLALGFATGPETDLPGTELFSLPEPEDAEGILVNWLHFGESESSCYARFGRTLTHEMGHYLGVLHTWGVGDCENNDYCDDTPAVDKPVYNTAFIGCEGVPAMINNYMTWSHDETMNMFTNDQIARMHYVLEHHKGRKALLSSHALKP</sequence>
<keyword evidence="5" id="KW-0378">Hydrolase</keyword>
<evidence type="ECO:0000313" key="10">
    <source>
        <dbReference type="EMBL" id="MDO5988624.1"/>
    </source>
</evidence>
<dbReference type="EMBL" id="JAUOEM010000005">
    <property type="protein sequence ID" value="MDO5988624.1"/>
    <property type="molecule type" value="Genomic_DNA"/>
</dbReference>
<dbReference type="RefSeq" id="WP_303283273.1">
    <property type="nucleotide sequence ID" value="NZ_BAABCZ010000004.1"/>
</dbReference>
<evidence type="ECO:0000256" key="2">
    <source>
        <dbReference type="ARBA" id="ARBA00022670"/>
    </source>
</evidence>
<dbReference type="GO" id="GO:0008237">
    <property type="term" value="F:metallopeptidase activity"/>
    <property type="evidence" value="ECO:0007669"/>
    <property type="project" value="UniProtKB-KW"/>
</dbReference>
<dbReference type="InterPro" id="IPR008754">
    <property type="entry name" value="Peptidase_M43"/>
</dbReference>
<dbReference type="Pfam" id="PF05572">
    <property type="entry name" value="Peptidase_M43"/>
    <property type="match status" value="1"/>
</dbReference>
<keyword evidence="2" id="KW-0645">Protease</keyword>
<evidence type="ECO:0000259" key="9">
    <source>
        <dbReference type="Pfam" id="PF05572"/>
    </source>
</evidence>
<protein>
    <submittedName>
        <fullName evidence="10">M43 family zinc metalloprotease</fullName>
    </submittedName>
</protein>